<comment type="caution">
    <text evidence="1">The sequence shown here is derived from an EMBL/GenBank/DDBJ whole genome shotgun (WGS) entry which is preliminary data.</text>
</comment>
<dbReference type="EMBL" id="JAJFAZ020000006">
    <property type="protein sequence ID" value="KAI5324255.1"/>
    <property type="molecule type" value="Genomic_DNA"/>
</dbReference>
<reference evidence="1 2" key="1">
    <citation type="journal article" date="2022" name="G3 (Bethesda)">
        <title>Whole-genome sequence and methylome profiling of the almond [Prunus dulcis (Mill.) D.A. Webb] cultivar 'Nonpareil'.</title>
        <authorList>
            <person name="D'Amico-Willman K.M."/>
            <person name="Ouma W.Z."/>
            <person name="Meulia T."/>
            <person name="Sideli G.M."/>
            <person name="Gradziel T.M."/>
            <person name="Fresnedo-Ramirez J."/>
        </authorList>
    </citation>
    <scope>NUCLEOTIDE SEQUENCE [LARGE SCALE GENOMIC DNA]</scope>
    <source>
        <strain evidence="1">Clone GOH B32 T37-40</strain>
    </source>
</reference>
<dbReference type="Proteomes" id="UP001054821">
    <property type="component" value="Chromosome 6"/>
</dbReference>
<evidence type="ECO:0000313" key="1">
    <source>
        <dbReference type="EMBL" id="KAI5324255.1"/>
    </source>
</evidence>
<gene>
    <name evidence="1" type="ORF">L3X38_033328</name>
</gene>
<name>A0AAD4VFQ3_PRUDU</name>
<sequence>MSDSHVGFVLGEDEQTLEKINKVTAFVTYWDRLHHNMILSPLGPLLCPHGFVSGNSQATFQWVTHPGIALAPTRLTSEFP</sequence>
<organism evidence="1 2">
    <name type="scientific">Prunus dulcis</name>
    <name type="common">Almond</name>
    <name type="synonym">Amygdalus dulcis</name>
    <dbReference type="NCBI Taxonomy" id="3755"/>
    <lineage>
        <taxon>Eukaryota</taxon>
        <taxon>Viridiplantae</taxon>
        <taxon>Streptophyta</taxon>
        <taxon>Embryophyta</taxon>
        <taxon>Tracheophyta</taxon>
        <taxon>Spermatophyta</taxon>
        <taxon>Magnoliopsida</taxon>
        <taxon>eudicotyledons</taxon>
        <taxon>Gunneridae</taxon>
        <taxon>Pentapetalae</taxon>
        <taxon>rosids</taxon>
        <taxon>fabids</taxon>
        <taxon>Rosales</taxon>
        <taxon>Rosaceae</taxon>
        <taxon>Amygdaloideae</taxon>
        <taxon>Amygdaleae</taxon>
        <taxon>Prunus</taxon>
    </lineage>
</organism>
<evidence type="ECO:0000313" key="2">
    <source>
        <dbReference type="Proteomes" id="UP001054821"/>
    </source>
</evidence>
<protein>
    <submittedName>
        <fullName evidence="1">Uncharacterized protein</fullName>
    </submittedName>
</protein>
<keyword evidence="2" id="KW-1185">Reference proteome</keyword>
<dbReference type="AlphaFoldDB" id="A0AAD4VFQ3"/>
<proteinExistence type="predicted"/>
<accession>A0AAD4VFQ3</accession>